<sequence length="871" mass="94238">MFNQLQSQQQPSQLEVQAQSNASQEVLAVACVIDASLALATEWTRVLTAYILPILKRLNEAYSGHNFRLALVTYGAADTYPSPLLSQRFFLSPNYVMKELREDPRKLGIGSVIGARGLSALEGMVAAIELFDILHNSLALAGPKDGRMHVSHIIHIAGSPPDSAQRPSWNTLPYLDSLSWDTLPVELKKRKINLSLVTLQPIQQFQDVQSATSAPAPQTNPWFTVYTPHILMLSGFPSLSHVQTPKLNVAKRSNESPQTPDTKRQKVNEKSSPALSPRPPGGGAGPVGQRPPSRQVLTPSVPPSTLPQPRPQLLQPSPIPPHATTTSAPSPAKPPAKPVAHPPSNAPNPNAPPTQHTFPPNINMVVERGKALEVEIKVIEAKLQEAQSAGNAADVESLQMERVAKYQQAMKIKTILYSIANRPAMGGSNSGAGGSGETPQPQPQPQPAASNIKSEHVAPLTVSAPVSAPMEEQKPVTDQKPPLTDQQALIHLMQARSGTAPYANPELAAQMHKLLNKTGIPGPTFSGSPQPRPAHPPASGSTSQHQSQPQPQASTSAIPGGPNQWEGSFTIQHAGQPKGFEVQVAAVMNSKGQPHTETWPDRMFIDIPQGGLKDPSDLKLWLQKHHQSAVIAQFRPQARSIEQKQNDAAHNALMRIMMEARTASYGIVAWQLPSGTMSQNMIVFPMSNKLVGAVFPVTGLPDLPGSGKVDGSKPQPQPQLQQHSQPQLPLQQLQQPQPQPQPQPPGVFTPEMLTRLQGLDPQQQRRFMQQLALQQKIRQRQREQLQQHQQLQAGVMQQEVQAPAPGVGMQNMSPFSNGANMPMNMFGGGGVPQRQINGGMQLGGVGSTVNSEMMQSFMQRNANGQGMNPRD</sequence>
<keyword evidence="4" id="KW-1185">Reference proteome</keyword>
<dbReference type="EMBL" id="JABBWM010000021">
    <property type="protein sequence ID" value="KAG2110305.1"/>
    <property type="molecule type" value="Genomic_DNA"/>
</dbReference>
<organism evidence="3 4">
    <name type="scientific">Suillus discolor</name>
    <dbReference type="NCBI Taxonomy" id="1912936"/>
    <lineage>
        <taxon>Eukaryota</taxon>
        <taxon>Fungi</taxon>
        <taxon>Dikarya</taxon>
        <taxon>Basidiomycota</taxon>
        <taxon>Agaricomycotina</taxon>
        <taxon>Agaricomycetes</taxon>
        <taxon>Agaricomycetidae</taxon>
        <taxon>Boletales</taxon>
        <taxon>Suillineae</taxon>
        <taxon>Suillaceae</taxon>
        <taxon>Suillus</taxon>
    </lineage>
</organism>
<proteinExistence type="predicted"/>
<comment type="caution">
    <text evidence="3">The sequence shown here is derived from an EMBL/GenBank/DDBJ whole genome shotgun (WGS) entry which is preliminary data.</text>
</comment>
<dbReference type="Proteomes" id="UP000823399">
    <property type="component" value="Unassembled WGS sequence"/>
</dbReference>
<dbReference type="Pfam" id="PF11265">
    <property type="entry name" value="Med25_VWA"/>
    <property type="match status" value="1"/>
</dbReference>
<feature type="region of interest" description="Disordered" evidence="1">
    <location>
        <begin position="248"/>
        <end position="361"/>
    </location>
</feature>
<feature type="region of interest" description="Disordered" evidence="1">
    <location>
        <begin position="517"/>
        <end position="570"/>
    </location>
</feature>
<feature type="compositionally biased region" description="Pro residues" evidence="1">
    <location>
        <begin position="331"/>
        <end position="352"/>
    </location>
</feature>
<dbReference type="AlphaFoldDB" id="A0A9P7JVI2"/>
<accession>A0A9P7JVI2</accession>
<feature type="compositionally biased region" description="Low complexity" evidence="1">
    <location>
        <begin position="718"/>
        <end position="736"/>
    </location>
</feature>
<evidence type="ECO:0000313" key="4">
    <source>
        <dbReference type="Proteomes" id="UP000823399"/>
    </source>
</evidence>
<name>A0A9P7JVI2_9AGAM</name>
<feature type="region of interest" description="Disordered" evidence="1">
    <location>
        <begin position="426"/>
        <end position="451"/>
    </location>
</feature>
<feature type="domain" description="Mediator of RNA polymerase II transcription subunit 25 von Willebrand factor type A" evidence="2">
    <location>
        <begin position="26"/>
        <end position="215"/>
    </location>
</feature>
<feature type="compositionally biased region" description="Pro residues" evidence="1">
    <location>
        <begin position="300"/>
        <end position="310"/>
    </location>
</feature>
<feature type="compositionally biased region" description="Low complexity" evidence="1">
    <location>
        <begin position="541"/>
        <end position="557"/>
    </location>
</feature>
<protein>
    <recommendedName>
        <fullName evidence="2">Mediator of RNA polymerase II transcription subunit 25 von Willebrand factor type A domain-containing protein</fullName>
    </recommendedName>
</protein>
<evidence type="ECO:0000259" key="2">
    <source>
        <dbReference type="Pfam" id="PF11265"/>
    </source>
</evidence>
<feature type="compositionally biased region" description="Pro residues" evidence="1">
    <location>
        <begin position="737"/>
        <end position="747"/>
    </location>
</feature>
<dbReference type="GeneID" id="64703618"/>
<reference evidence="3" key="1">
    <citation type="journal article" date="2020" name="New Phytol.">
        <title>Comparative genomics reveals dynamic genome evolution in host specialist ectomycorrhizal fungi.</title>
        <authorList>
            <person name="Lofgren L.A."/>
            <person name="Nguyen N.H."/>
            <person name="Vilgalys R."/>
            <person name="Ruytinx J."/>
            <person name="Liao H.L."/>
            <person name="Branco S."/>
            <person name="Kuo A."/>
            <person name="LaButti K."/>
            <person name="Lipzen A."/>
            <person name="Andreopoulos W."/>
            <person name="Pangilinan J."/>
            <person name="Riley R."/>
            <person name="Hundley H."/>
            <person name="Na H."/>
            <person name="Barry K."/>
            <person name="Grigoriev I.V."/>
            <person name="Stajich J.E."/>
            <person name="Kennedy P.G."/>
        </authorList>
    </citation>
    <scope>NUCLEOTIDE SEQUENCE</scope>
    <source>
        <strain evidence="3">FC423</strain>
    </source>
</reference>
<dbReference type="OrthoDB" id="7690434at2759"/>
<feature type="compositionally biased region" description="Low complexity" evidence="1">
    <location>
        <begin position="311"/>
        <end position="330"/>
    </location>
</feature>
<dbReference type="RefSeq" id="XP_041293983.1">
    <property type="nucleotide sequence ID" value="XM_041441359.1"/>
</dbReference>
<feature type="region of interest" description="Disordered" evidence="1">
    <location>
        <begin position="702"/>
        <end position="750"/>
    </location>
</feature>
<evidence type="ECO:0000256" key="1">
    <source>
        <dbReference type="SAM" id="MobiDB-lite"/>
    </source>
</evidence>
<gene>
    <name evidence="3" type="ORF">F5147DRAFT_772557</name>
</gene>
<dbReference type="InterPro" id="IPR021419">
    <property type="entry name" value="Mediator_Med25_VWA"/>
</dbReference>
<evidence type="ECO:0000313" key="3">
    <source>
        <dbReference type="EMBL" id="KAG2110305.1"/>
    </source>
</evidence>